<protein>
    <recommendedName>
        <fullName evidence="7">Coiled-coil domain-containing protein 61</fullName>
    </recommendedName>
</protein>
<keyword evidence="10" id="KW-1185">Reference proteome</keyword>
<sequence length="504" mass="55554">MSSRVEQHADLTSHSVDYALYSAIVDDELIVEAEQKSNGQRWSGVFTAKYIEDMTANTGNVKKFSVFVNMLWAALRGSTDSVFVDLLTASDLESLRSRTAGPQSNGRPGTQRKPSKPNNKRYLILTYTVEFDRVHYPLMLKHSEVPETEALQRTIQRLRAELATAKSSRHQPDRQQSDLLDKLQAENRRLAQMVDDSVSTAEQRLADAQAEIGDLHAALSSERAKVQALTKQLEKLRLESMQKPVRKPATSSLPSGSQRRRSPSATGSASSTRRKPLVSRAQPVPRSPALMGKGQAATSPMTRGRPRSRSRGTTVSPAPSSSRRSHPVLDRSSPSRTGRSRSPRVPAPRFDPTAYVRERAHKLRSGSSRSPSPWTSQAANSSPARSRGRSSSRGFTAGERSPAARSPGSGKENSARQAQTRTQPVLRSASERLMPKRTLDERKALPPRIDDDDRSPSPDGANSRTSTCDRVRTAGQIRDLDARLNELQRFLKVAKSSSARALNH</sequence>
<evidence type="ECO:0000313" key="9">
    <source>
        <dbReference type="EMBL" id="CEO94757.1"/>
    </source>
</evidence>
<evidence type="ECO:0000313" key="10">
    <source>
        <dbReference type="Proteomes" id="UP000039324"/>
    </source>
</evidence>
<feature type="compositionally biased region" description="Polar residues" evidence="8">
    <location>
        <begin position="249"/>
        <end position="271"/>
    </location>
</feature>
<proteinExistence type="inferred from homology"/>
<dbReference type="PANTHER" id="PTHR22691">
    <property type="entry name" value="YEAST SPT2-RELATED"/>
    <property type="match status" value="1"/>
</dbReference>
<dbReference type="GO" id="GO:0036064">
    <property type="term" value="C:ciliary basal body"/>
    <property type="evidence" value="ECO:0007669"/>
    <property type="project" value="TreeGrafter"/>
</dbReference>
<dbReference type="AlphaFoldDB" id="A0A0G4II49"/>
<keyword evidence="5" id="KW-0966">Cell projection</keyword>
<name>A0A0G4II49_PLABS</name>
<evidence type="ECO:0000256" key="2">
    <source>
        <dbReference type="ARBA" id="ARBA00022490"/>
    </source>
</evidence>
<feature type="compositionally biased region" description="Low complexity" evidence="8">
    <location>
        <begin position="311"/>
        <end position="322"/>
    </location>
</feature>
<evidence type="ECO:0000256" key="5">
    <source>
        <dbReference type="ARBA" id="ARBA00023273"/>
    </source>
</evidence>
<keyword evidence="2" id="KW-0963">Cytoplasm</keyword>
<gene>
    <name evidence="9" type="ORF">PBRA_003570</name>
</gene>
<organism evidence="9 10">
    <name type="scientific">Plasmodiophora brassicae</name>
    <name type="common">Clubroot disease agent</name>
    <dbReference type="NCBI Taxonomy" id="37360"/>
    <lineage>
        <taxon>Eukaryota</taxon>
        <taxon>Sar</taxon>
        <taxon>Rhizaria</taxon>
        <taxon>Endomyxa</taxon>
        <taxon>Phytomyxea</taxon>
        <taxon>Plasmodiophorida</taxon>
        <taxon>Plasmodiophoridae</taxon>
        <taxon>Plasmodiophora</taxon>
    </lineage>
</organism>
<feature type="region of interest" description="Disordered" evidence="8">
    <location>
        <begin position="237"/>
        <end position="476"/>
    </location>
</feature>
<dbReference type="STRING" id="37360.A0A0G4II49"/>
<comment type="subcellular location">
    <subcellularLocation>
        <location evidence="1">Cytoplasm</location>
        <location evidence="1">Cytoskeleton</location>
        <location evidence="1">Cilium basal body</location>
    </subcellularLocation>
</comment>
<dbReference type="CDD" id="cd22284">
    <property type="entry name" value="HD_CCDC61_N"/>
    <property type="match status" value="1"/>
</dbReference>
<dbReference type="OMA" id="GREDWRI"/>
<keyword evidence="3" id="KW-0175">Coiled coil</keyword>
<dbReference type="OrthoDB" id="568137at2759"/>
<dbReference type="Proteomes" id="UP000039324">
    <property type="component" value="Unassembled WGS sequence"/>
</dbReference>
<feature type="compositionally biased region" description="Low complexity" evidence="8">
    <location>
        <begin position="365"/>
        <end position="398"/>
    </location>
</feature>
<evidence type="ECO:0000256" key="7">
    <source>
        <dbReference type="ARBA" id="ARBA00041518"/>
    </source>
</evidence>
<reference evidence="9 10" key="1">
    <citation type="submission" date="2015-02" db="EMBL/GenBank/DDBJ databases">
        <authorList>
            <person name="Chooi Y.-H."/>
        </authorList>
    </citation>
    <scope>NUCLEOTIDE SEQUENCE [LARGE SCALE GENOMIC DNA]</scope>
    <source>
        <strain evidence="9">E3</strain>
    </source>
</reference>
<keyword evidence="4" id="KW-0206">Cytoskeleton</keyword>
<dbReference type="InterPro" id="IPR049733">
    <property type="entry name" value="CCDC61_N"/>
</dbReference>
<feature type="compositionally biased region" description="Basic and acidic residues" evidence="8">
    <location>
        <begin position="467"/>
        <end position="476"/>
    </location>
</feature>
<feature type="compositionally biased region" description="Polar residues" evidence="8">
    <location>
        <begin position="411"/>
        <end position="425"/>
    </location>
</feature>
<evidence type="ECO:0000256" key="8">
    <source>
        <dbReference type="SAM" id="MobiDB-lite"/>
    </source>
</evidence>
<feature type="region of interest" description="Disordered" evidence="8">
    <location>
        <begin position="97"/>
        <end position="118"/>
    </location>
</feature>
<evidence type="ECO:0000256" key="6">
    <source>
        <dbReference type="ARBA" id="ARBA00038217"/>
    </source>
</evidence>
<evidence type="ECO:0000256" key="3">
    <source>
        <dbReference type="ARBA" id="ARBA00023054"/>
    </source>
</evidence>
<dbReference type="PANTHER" id="PTHR22691:SF1">
    <property type="entry name" value="CENTROSOMAL PROTEIN CCDC61"/>
    <property type="match status" value="1"/>
</dbReference>
<dbReference type="EMBL" id="CDSF01000002">
    <property type="protein sequence ID" value="CEO94757.1"/>
    <property type="molecule type" value="Genomic_DNA"/>
</dbReference>
<feature type="compositionally biased region" description="Basic and acidic residues" evidence="8">
    <location>
        <begin position="429"/>
        <end position="456"/>
    </location>
</feature>
<evidence type="ECO:0000256" key="4">
    <source>
        <dbReference type="ARBA" id="ARBA00023212"/>
    </source>
</evidence>
<comment type="similarity">
    <text evidence="6">Belongs to the CCDC61 family.</text>
</comment>
<evidence type="ECO:0000256" key="1">
    <source>
        <dbReference type="ARBA" id="ARBA00004120"/>
    </source>
</evidence>
<accession>A0A0G4II49</accession>